<sequence length="79" mass="8623">MLMSIPGISSTAHAKVLRFFLRQVMSSVLKGLRRLAPISTQRSGKASSKQIVTTGSHVGSRFSSRATILRDCQKNSAEF</sequence>
<dbReference type="Proteomes" id="UP000712281">
    <property type="component" value="Unassembled WGS sequence"/>
</dbReference>
<organism evidence="1 2">
    <name type="scientific">Brassica cretica</name>
    <name type="common">Mustard</name>
    <dbReference type="NCBI Taxonomy" id="69181"/>
    <lineage>
        <taxon>Eukaryota</taxon>
        <taxon>Viridiplantae</taxon>
        <taxon>Streptophyta</taxon>
        <taxon>Embryophyta</taxon>
        <taxon>Tracheophyta</taxon>
        <taxon>Spermatophyta</taxon>
        <taxon>Magnoliopsida</taxon>
        <taxon>eudicotyledons</taxon>
        <taxon>Gunneridae</taxon>
        <taxon>Pentapetalae</taxon>
        <taxon>rosids</taxon>
        <taxon>malvids</taxon>
        <taxon>Brassicales</taxon>
        <taxon>Brassicaceae</taxon>
        <taxon>Brassiceae</taxon>
        <taxon>Brassica</taxon>
    </lineage>
</organism>
<proteinExistence type="predicted"/>
<evidence type="ECO:0000313" key="1">
    <source>
        <dbReference type="EMBL" id="KAF2551438.1"/>
    </source>
</evidence>
<protein>
    <submittedName>
        <fullName evidence="1">Uncharacterized protein</fullName>
    </submittedName>
</protein>
<dbReference type="EMBL" id="QGKW02001988">
    <property type="protein sequence ID" value="KAF2551438.1"/>
    <property type="molecule type" value="Genomic_DNA"/>
</dbReference>
<reference evidence="1" key="1">
    <citation type="submission" date="2019-12" db="EMBL/GenBank/DDBJ databases">
        <title>Genome sequencing and annotation of Brassica cretica.</title>
        <authorList>
            <person name="Studholme D.J."/>
            <person name="Sarris P.F."/>
        </authorList>
    </citation>
    <scope>NUCLEOTIDE SEQUENCE</scope>
    <source>
        <strain evidence="1">PFS-001/15</strain>
        <tissue evidence="1">Leaf</tissue>
    </source>
</reference>
<accession>A0A8S9H614</accession>
<dbReference type="AlphaFoldDB" id="A0A8S9H614"/>
<evidence type="ECO:0000313" key="2">
    <source>
        <dbReference type="Proteomes" id="UP000712281"/>
    </source>
</evidence>
<gene>
    <name evidence="1" type="ORF">F2Q68_00035118</name>
</gene>
<name>A0A8S9H614_BRACR</name>
<comment type="caution">
    <text evidence="1">The sequence shown here is derived from an EMBL/GenBank/DDBJ whole genome shotgun (WGS) entry which is preliminary data.</text>
</comment>